<gene>
    <name evidence="1" type="ORF">BQ4739_LOCUS17395</name>
</gene>
<organism evidence="1 2">
    <name type="scientific">Tetradesmus obliquus</name>
    <name type="common">Green alga</name>
    <name type="synonym">Acutodesmus obliquus</name>
    <dbReference type="NCBI Taxonomy" id="3088"/>
    <lineage>
        <taxon>Eukaryota</taxon>
        <taxon>Viridiplantae</taxon>
        <taxon>Chlorophyta</taxon>
        <taxon>core chlorophytes</taxon>
        <taxon>Chlorophyceae</taxon>
        <taxon>CS clade</taxon>
        <taxon>Sphaeropleales</taxon>
        <taxon>Scenedesmaceae</taxon>
        <taxon>Tetradesmus</taxon>
    </lineage>
</organism>
<protein>
    <submittedName>
        <fullName evidence="1">Uncharacterized protein</fullName>
    </submittedName>
</protein>
<keyword evidence="2" id="KW-1185">Reference proteome</keyword>
<name>A0A383WHS6_TETOB</name>
<evidence type="ECO:0000313" key="1">
    <source>
        <dbReference type="EMBL" id="SZX77037.1"/>
    </source>
</evidence>
<reference evidence="1 2" key="1">
    <citation type="submission" date="2016-10" db="EMBL/GenBank/DDBJ databases">
        <authorList>
            <person name="Cai Z."/>
        </authorList>
    </citation>
    <scope>NUCLEOTIDE SEQUENCE [LARGE SCALE GENOMIC DNA]</scope>
</reference>
<dbReference type="EMBL" id="FNXT01001272">
    <property type="protein sequence ID" value="SZX77037.1"/>
    <property type="molecule type" value="Genomic_DNA"/>
</dbReference>
<dbReference type="Proteomes" id="UP000256970">
    <property type="component" value="Unassembled WGS sequence"/>
</dbReference>
<accession>A0A383WHS6</accession>
<proteinExistence type="predicted"/>
<dbReference type="AlphaFoldDB" id="A0A383WHS6"/>
<sequence length="102" mass="11144">MDFQTSIGVDGNRLSALLARLSSLQQLRLSPAVYGVSIPGSCLAGVARLGQLTELVLGGSWQAADQPLQQLLQQPLPLRLLKLRLWRLPVINLAALTRLEEF</sequence>
<evidence type="ECO:0000313" key="2">
    <source>
        <dbReference type="Proteomes" id="UP000256970"/>
    </source>
</evidence>